<dbReference type="PANTHER" id="PTHR43095:SF5">
    <property type="entry name" value="XYLULOSE KINASE"/>
    <property type="match status" value="1"/>
</dbReference>
<dbReference type="CDD" id="cd07805">
    <property type="entry name" value="ASKHA_NBD_FGGY_CvXK-like"/>
    <property type="match status" value="1"/>
</dbReference>
<dbReference type="SUPFAM" id="SSF53067">
    <property type="entry name" value="Actin-like ATPase domain"/>
    <property type="match status" value="2"/>
</dbReference>
<accession>A0A939IGV8</accession>
<reference evidence="7" key="1">
    <citation type="submission" date="2021-02" db="EMBL/GenBank/DDBJ databases">
        <title>Abyssanaerobacter marinus gen.nov., sp., nov, anaerobic bacterium isolated from the Onnuri vent field of Indian Ocean and suggestion of Mogibacteriaceae fam. nov., and proposal of reclassification of ambiguous this family's genus member.</title>
        <authorList>
            <person name="Kim Y.J."/>
            <person name="Yang J.-A."/>
        </authorList>
    </citation>
    <scope>NUCLEOTIDE SEQUENCE</scope>
    <source>
        <strain evidence="7">DSM 2634</strain>
    </source>
</reference>
<organism evidence="7 8">
    <name type="scientific">Clostridium aminobutyricum</name>
    <dbReference type="NCBI Taxonomy" id="33953"/>
    <lineage>
        <taxon>Bacteria</taxon>
        <taxon>Bacillati</taxon>
        <taxon>Bacillota</taxon>
        <taxon>Clostridia</taxon>
        <taxon>Eubacteriales</taxon>
        <taxon>Clostridiaceae</taxon>
        <taxon>Clostridium</taxon>
    </lineage>
</organism>
<dbReference type="GO" id="GO:0016773">
    <property type="term" value="F:phosphotransferase activity, alcohol group as acceptor"/>
    <property type="evidence" value="ECO:0007669"/>
    <property type="project" value="InterPro"/>
</dbReference>
<dbReference type="PIRSF" id="PIRSF000538">
    <property type="entry name" value="GlpK"/>
    <property type="match status" value="1"/>
</dbReference>
<dbReference type="AlphaFoldDB" id="A0A939IGV8"/>
<keyword evidence="2 4" id="KW-0808">Transferase</keyword>
<protein>
    <submittedName>
        <fullName evidence="7">Pentose kinase</fullName>
    </submittedName>
</protein>
<dbReference type="GO" id="GO:0005975">
    <property type="term" value="P:carbohydrate metabolic process"/>
    <property type="evidence" value="ECO:0007669"/>
    <property type="project" value="InterPro"/>
</dbReference>
<comment type="similarity">
    <text evidence="1 4">Belongs to the FGGY kinase family.</text>
</comment>
<dbReference type="GO" id="GO:0016301">
    <property type="term" value="F:kinase activity"/>
    <property type="evidence" value="ECO:0007669"/>
    <property type="project" value="UniProtKB-KW"/>
</dbReference>
<evidence type="ECO:0000259" key="6">
    <source>
        <dbReference type="Pfam" id="PF02782"/>
    </source>
</evidence>
<evidence type="ECO:0000313" key="7">
    <source>
        <dbReference type="EMBL" id="MBN7772632.1"/>
    </source>
</evidence>
<dbReference type="RefSeq" id="WP_206581420.1">
    <property type="nucleotide sequence ID" value="NZ_JAFJZZ010000001.1"/>
</dbReference>
<evidence type="ECO:0000256" key="3">
    <source>
        <dbReference type="ARBA" id="ARBA00022777"/>
    </source>
</evidence>
<dbReference type="PROSITE" id="PS00445">
    <property type="entry name" value="FGGY_KINASES_2"/>
    <property type="match status" value="1"/>
</dbReference>
<gene>
    <name evidence="7" type="ORF">JYB65_04590</name>
</gene>
<evidence type="ECO:0000256" key="1">
    <source>
        <dbReference type="ARBA" id="ARBA00009156"/>
    </source>
</evidence>
<dbReference type="Pfam" id="PF02782">
    <property type="entry name" value="FGGY_C"/>
    <property type="match status" value="1"/>
</dbReference>
<proteinExistence type="inferred from homology"/>
<feature type="domain" description="Carbohydrate kinase FGGY N-terminal" evidence="5">
    <location>
        <begin position="5"/>
        <end position="249"/>
    </location>
</feature>
<dbReference type="Gene3D" id="3.30.420.40">
    <property type="match status" value="2"/>
</dbReference>
<sequence length="506" mass="55582">MKNFIAYDLGTGGIKASLFNENGYSLSDLFIEYETFFPADQFIEQRPMDWWDSVCKATKMLLNKTGIDPSSIACVALSGHSLVAVPLDINGNLLADQVPIWCDMRAEDQVSRFFEKLSYENWYETTGNGDPAECYTILKLMWLKEHQPVLFSKIHKILGSKDFVNYKFTGTMCTDPSYASGFGVFNLEKWDYEDRFFEAADIDRNLFPDIKPSDSIIGYVTEAASVESGLIQGTPVACGAVDNTCMSLGATGLSQGTLYTSLGSSSWIAVTSQKPIIDVKTRPFVFAHVKKGFYTSAVSIFSAGNSNRWVRDHLCRDLGSDTDAYELMNKMAESVPIGSNGVLFNPSLAGGSAQESSPYLAGSFAGLTLRNTREDMVRATMEGIAMALRKTLDILLNSVAANGNMLICGGGSKSPVWLRMFADIYNLPILKTNIDQNAASLGAAAIAANACGVWNGYDRIPSIHKSQSLIHPNKEANEKYEKLLEIFGVWTEDLAKLGEMMNSIKK</sequence>
<name>A0A939IGV8_CLOAM</name>
<dbReference type="EMBL" id="JAFJZZ010000001">
    <property type="protein sequence ID" value="MBN7772632.1"/>
    <property type="molecule type" value="Genomic_DNA"/>
</dbReference>
<feature type="domain" description="Carbohydrate kinase FGGY C-terminal" evidence="6">
    <location>
        <begin position="258"/>
        <end position="450"/>
    </location>
</feature>
<evidence type="ECO:0000256" key="2">
    <source>
        <dbReference type="ARBA" id="ARBA00022679"/>
    </source>
</evidence>
<dbReference type="PANTHER" id="PTHR43095">
    <property type="entry name" value="SUGAR KINASE"/>
    <property type="match status" value="1"/>
</dbReference>
<dbReference type="Proteomes" id="UP000664545">
    <property type="component" value="Unassembled WGS sequence"/>
</dbReference>
<keyword evidence="8" id="KW-1185">Reference proteome</keyword>
<evidence type="ECO:0000313" key="8">
    <source>
        <dbReference type="Proteomes" id="UP000664545"/>
    </source>
</evidence>
<evidence type="ECO:0000256" key="4">
    <source>
        <dbReference type="RuleBase" id="RU003733"/>
    </source>
</evidence>
<evidence type="ECO:0000259" key="5">
    <source>
        <dbReference type="Pfam" id="PF00370"/>
    </source>
</evidence>
<dbReference type="Pfam" id="PF00370">
    <property type="entry name" value="FGGY_N"/>
    <property type="match status" value="1"/>
</dbReference>
<dbReference type="InterPro" id="IPR043129">
    <property type="entry name" value="ATPase_NBD"/>
</dbReference>
<dbReference type="InterPro" id="IPR000577">
    <property type="entry name" value="Carb_kinase_FGGY"/>
</dbReference>
<dbReference type="InterPro" id="IPR018483">
    <property type="entry name" value="Carb_kinase_FGGY_CS"/>
</dbReference>
<keyword evidence="3 4" id="KW-0418">Kinase</keyword>
<dbReference type="InterPro" id="IPR018484">
    <property type="entry name" value="FGGY_N"/>
</dbReference>
<dbReference type="InterPro" id="IPR018485">
    <property type="entry name" value="FGGY_C"/>
</dbReference>
<dbReference type="InterPro" id="IPR050406">
    <property type="entry name" value="FGGY_Carb_Kinase"/>
</dbReference>
<comment type="caution">
    <text evidence="7">The sequence shown here is derived from an EMBL/GenBank/DDBJ whole genome shotgun (WGS) entry which is preliminary data.</text>
</comment>